<evidence type="ECO:0000256" key="2">
    <source>
        <dbReference type="ARBA" id="ARBA00022737"/>
    </source>
</evidence>
<evidence type="ECO:0000313" key="4">
    <source>
        <dbReference type="Proteomes" id="UP001652661"/>
    </source>
</evidence>
<keyword evidence="4" id="KW-1185">Reference proteome</keyword>
<proteinExistence type="predicted"/>
<feature type="chain" id="PRO_5046927403" evidence="3">
    <location>
        <begin position="18"/>
        <end position="431"/>
    </location>
</feature>
<dbReference type="InterPro" id="IPR050333">
    <property type="entry name" value="SLRP"/>
</dbReference>
<keyword evidence="2" id="KW-0677">Repeat</keyword>
<dbReference type="PROSITE" id="PS51450">
    <property type="entry name" value="LRR"/>
    <property type="match status" value="3"/>
</dbReference>
<dbReference type="SUPFAM" id="SSF52058">
    <property type="entry name" value="L domain-like"/>
    <property type="match status" value="1"/>
</dbReference>
<sequence length="431" mass="49162">MIWCFLLIFTIASIVGSTDLDELCSGNTCRLSDLDTRLQFSAKTAPRIDTLSLGFCSDFRVLELTPNLEYLNLINCSRDFNFDALNTMSQLKLLRIRDSRLSELHHDQFAKMPALEALCLNGNAIEGMVNGTFAQLQELVTLELSDNSIKFLSKSVFYPLMKLESLDLSNNKITSITADTFSRNVQLNLLRLNGNPLTNLIFPSDLPKFRLDFLDLSDCTQLKNLQLSVEVNTLVLDNCGVERLRSNKSIQRLRAAESKLTHVDLHGAQLDGVFLSEILCDLQTLEWLDLSNTSIETSHVSGSNFNHRRCPLLNIRFLNLSRNQIDSLPSESPLFGPSLIILDLSHNKLESISMEPTKSHNLQSLRLEGNNLTSFYYRYFYDWHRNLKELAFYDNKFGSSFNNEIVEYFSLKHVHVIQKDNQARDTPKPLH</sequence>
<dbReference type="InterPro" id="IPR003591">
    <property type="entry name" value="Leu-rich_rpt_typical-subtyp"/>
</dbReference>
<dbReference type="Proteomes" id="UP001652661">
    <property type="component" value="Chromosome 3R"/>
</dbReference>
<accession>A0ABM4GI14</accession>
<dbReference type="Pfam" id="PF13855">
    <property type="entry name" value="LRR_8"/>
    <property type="match status" value="2"/>
</dbReference>
<dbReference type="RefSeq" id="XP_070142352.1">
    <property type="nucleotide sequence ID" value="XM_070286251.1"/>
</dbReference>
<keyword evidence="1" id="KW-0433">Leucine-rich repeat</keyword>
<keyword evidence="3" id="KW-0732">Signal</keyword>
<evidence type="ECO:0000256" key="3">
    <source>
        <dbReference type="SAM" id="SignalP"/>
    </source>
</evidence>
<feature type="signal peptide" evidence="3">
    <location>
        <begin position="1"/>
        <end position="17"/>
    </location>
</feature>
<organism evidence="4 5">
    <name type="scientific">Drosophila kikkawai</name>
    <name type="common">Fruit fly</name>
    <dbReference type="NCBI Taxonomy" id="30033"/>
    <lineage>
        <taxon>Eukaryota</taxon>
        <taxon>Metazoa</taxon>
        <taxon>Ecdysozoa</taxon>
        <taxon>Arthropoda</taxon>
        <taxon>Hexapoda</taxon>
        <taxon>Insecta</taxon>
        <taxon>Pterygota</taxon>
        <taxon>Neoptera</taxon>
        <taxon>Endopterygota</taxon>
        <taxon>Diptera</taxon>
        <taxon>Brachycera</taxon>
        <taxon>Muscomorpha</taxon>
        <taxon>Ephydroidea</taxon>
        <taxon>Drosophilidae</taxon>
        <taxon>Drosophila</taxon>
        <taxon>Sophophora</taxon>
    </lineage>
</organism>
<dbReference type="PANTHER" id="PTHR45712:SF22">
    <property type="entry name" value="INSULIN-LIKE GROWTH FACTOR-BINDING PROTEIN COMPLEX ACID LABILE SUBUNIT"/>
    <property type="match status" value="1"/>
</dbReference>
<dbReference type="PANTHER" id="PTHR45712">
    <property type="entry name" value="AGAP008170-PA"/>
    <property type="match status" value="1"/>
</dbReference>
<name>A0ABM4GI14_DROKI</name>
<reference evidence="5" key="1">
    <citation type="submission" date="2025-08" db="UniProtKB">
        <authorList>
            <consortium name="RefSeq"/>
        </authorList>
    </citation>
    <scope>IDENTIFICATION</scope>
    <source>
        <strain evidence="5">14028-0561.14</strain>
        <tissue evidence="5">Whole fly</tissue>
    </source>
</reference>
<dbReference type="GeneID" id="138928729"/>
<protein>
    <submittedName>
        <fullName evidence="5">Toll-like receptor Tollo</fullName>
    </submittedName>
</protein>
<evidence type="ECO:0000256" key="1">
    <source>
        <dbReference type="ARBA" id="ARBA00022614"/>
    </source>
</evidence>
<dbReference type="Gene3D" id="3.80.10.10">
    <property type="entry name" value="Ribonuclease Inhibitor"/>
    <property type="match status" value="1"/>
</dbReference>
<dbReference type="SMART" id="SM00369">
    <property type="entry name" value="LRR_TYP"/>
    <property type="match status" value="5"/>
</dbReference>
<gene>
    <name evidence="5" type="primary">LOC138928729</name>
</gene>
<dbReference type="InterPro" id="IPR001611">
    <property type="entry name" value="Leu-rich_rpt"/>
</dbReference>
<dbReference type="PRINTS" id="PR00019">
    <property type="entry name" value="LEURICHRPT"/>
</dbReference>
<dbReference type="InterPro" id="IPR032675">
    <property type="entry name" value="LRR_dom_sf"/>
</dbReference>
<evidence type="ECO:0000313" key="5">
    <source>
        <dbReference type="RefSeq" id="XP_070142352.1"/>
    </source>
</evidence>